<dbReference type="InterPro" id="IPR040351">
    <property type="entry name" value="RAB3IL/RAB3IP/Sec2"/>
</dbReference>
<dbReference type="Pfam" id="PF06428">
    <property type="entry name" value="Sec2p"/>
    <property type="match status" value="1"/>
</dbReference>
<evidence type="ECO:0000256" key="2">
    <source>
        <dbReference type="SAM" id="Coils"/>
    </source>
</evidence>
<dbReference type="SUPFAM" id="SSF144284">
    <property type="entry name" value="Sec2 N-terminal region"/>
    <property type="match status" value="1"/>
</dbReference>
<keyword evidence="1 2" id="KW-0175">Coiled coil</keyword>
<dbReference type="GO" id="GO:0006887">
    <property type="term" value="P:exocytosis"/>
    <property type="evidence" value="ECO:0007669"/>
    <property type="project" value="TreeGrafter"/>
</dbReference>
<dbReference type="Gene3D" id="6.10.140.910">
    <property type="match status" value="1"/>
</dbReference>
<dbReference type="PANTHER" id="PTHR14430:SF4">
    <property type="entry name" value="GDP_GTP EXCHANGE FACTOR SEC2 N-TERMINAL DOMAIN-CONTAINING PROTEIN"/>
    <property type="match status" value="1"/>
</dbReference>
<dbReference type="Proteomes" id="UP000030678">
    <property type="component" value="Unassembled WGS sequence"/>
</dbReference>
<dbReference type="RefSeq" id="XP_008730179.1">
    <property type="nucleotide sequence ID" value="XM_008731957.1"/>
</dbReference>
<dbReference type="EMBL" id="KB822707">
    <property type="protein sequence ID" value="ETI21298.1"/>
    <property type="molecule type" value="Genomic_DNA"/>
</dbReference>
<gene>
    <name evidence="5" type="ORF">G647_07644</name>
</gene>
<name>V9D4S0_9EURO</name>
<dbReference type="AlphaFoldDB" id="V9D4S0"/>
<evidence type="ECO:0000313" key="5">
    <source>
        <dbReference type="EMBL" id="ETI21298.1"/>
    </source>
</evidence>
<accession>V9D4S0</accession>
<dbReference type="GO" id="GO:0051286">
    <property type="term" value="C:cell tip"/>
    <property type="evidence" value="ECO:0007669"/>
    <property type="project" value="TreeGrafter"/>
</dbReference>
<dbReference type="GO" id="GO:0070319">
    <property type="term" value="C:Golgi to plasma membrane transport vesicle"/>
    <property type="evidence" value="ECO:0007669"/>
    <property type="project" value="TreeGrafter"/>
</dbReference>
<feature type="coiled-coil region" evidence="2">
    <location>
        <begin position="40"/>
        <end position="95"/>
    </location>
</feature>
<reference evidence="5 6" key="1">
    <citation type="submission" date="2013-03" db="EMBL/GenBank/DDBJ databases">
        <title>The Genome Sequence of Cladophialophora carrionii CBS 160.54.</title>
        <authorList>
            <consortium name="The Broad Institute Genomics Platform"/>
            <person name="Cuomo C."/>
            <person name="de Hoog S."/>
            <person name="Gorbushina A."/>
            <person name="Walker B."/>
            <person name="Young S.K."/>
            <person name="Zeng Q."/>
            <person name="Gargeya S."/>
            <person name="Fitzgerald M."/>
            <person name="Haas B."/>
            <person name="Abouelleil A."/>
            <person name="Allen A.W."/>
            <person name="Alvarado L."/>
            <person name="Arachchi H.M."/>
            <person name="Berlin A.M."/>
            <person name="Chapman S.B."/>
            <person name="Gainer-Dewar J."/>
            <person name="Goldberg J."/>
            <person name="Griggs A."/>
            <person name="Gujja S."/>
            <person name="Hansen M."/>
            <person name="Howarth C."/>
            <person name="Imamovic A."/>
            <person name="Ireland A."/>
            <person name="Larimer J."/>
            <person name="McCowan C."/>
            <person name="Murphy C."/>
            <person name="Pearson M."/>
            <person name="Poon T.W."/>
            <person name="Priest M."/>
            <person name="Roberts A."/>
            <person name="Saif S."/>
            <person name="Shea T."/>
            <person name="Sisk P."/>
            <person name="Sykes S."/>
            <person name="Wortman J."/>
            <person name="Nusbaum C."/>
            <person name="Birren B."/>
        </authorList>
    </citation>
    <scope>NUCLEOTIDE SEQUENCE [LARGE SCALE GENOMIC DNA]</scope>
    <source>
        <strain evidence="5 6">CBS 160.54</strain>
    </source>
</reference>
<feature type="region of interest" description="Disordered" evidence="3">
    <location>
        <begin position="113"/>
        <end position="208"/>
    </location>
</feature>
<dbReference type="GeneID" id="19986137"/>
<feature type="domain" description="GDP/GTP exchange factor Sec2 N-terminal" evidence="4">
    <location>
        <begin position="213"/>
        <end position="293"/>
    </location>
</feature>
<feature type="coiled-coil region" evidence="2">
    <location>
        <begin position="227"/>
        <end position="297"/>
    </location>
</feature>
<proteinExistence type="predicted"/>
<evidence type="ECO:0000259" key="4">
    <source>
        <dbReference type="Pfam" id="PF06428"/>
    </source>
</evidence>
<evidence type="ECO:0000256" key="3">
    <source>
        <dbReference type="SAM" id="MobiDB-lite"/>
    </source>
</evidence>
<evidence type="ECO:0000313" key="6">
    <source>
        <dbReference type="Proteomes" id="UP000030678"/>
    </source>
</evidence>
<organism evidence="5 6">
    <name type="scientific">Cladophialophora carrionii CBS 160.54</name>
    <dbReference type="NCBI Taxonomy" id="1279043"/>
    <lineage>
        <taxon>Eukaryota</taxon>
        <taxon>Fungi</taxon>
        <taxon>Dikarya</taxon>
        <taxon>Ascomycota</taxon>
        <taxon>Pezizomycotina</taxon>
        <taxon>Eurotiomycetes</taxon>
        <taxon>Chaetothyriomycetidae</taxon>
        <taxon>Chaetothyriales</taxon>
        <taxon>Herpotrichiellaceae</taxon>
        <taxon>Cladophialophora</taxon>
    </lineage>
</organism>
<feature type="compositionally biased region" description="Polar residues" evidence="3">
    <location>
        <begin position="198"/>
        <end position="208"/>
    </location>
</feature>
<dbReference type="VEuPathDB" id="FungiDB:G647_07644"/>
<dbReference type="OrthoDB" id="5560525at2759"/>
<feature type="compositionally biased region" description="Polar residues" evidence="3">
    <location>
        <begin position="167"/>
        <end position="185"/>
    </location>
</feature>
<dbReference type="GO" id="GO:0005085">
    <property type="term" value="F:guanyl-nucleotide exchange factor activity"/>
    <property type="evidence" value="ECO:0007669"/>
    <property type="project" value="InterPro"/>
</dbReference>
<sequence>MATSVLSSTSMAAPFAKPTNTYQSPAEALCPQCGYHLAAASDHSREAVEATRRIRDLEAQVRLLNSKAAAAVDKLADYEDEIRVLRDAYGRSQQQQGQAQVQAQEQAAVLSRPSLEGPGPAIAPTTPGPNPPQSQQQHQSRLASLSAFLPGRKRDGSSAGQPPLTPATDTFPQNTAAYNSSTLSPPKTPFFNIGGGSNHSEPTLSAPESTVNLVSLQSSLEQERTLRLRAESDLSQTQTELEELTAQLFGQANEMVASERKARAKLEERVKVLEQRDVEKRKRLDKLEKQMQRIERARGMVGD</sequence>
<evidence type="ECO:0000256" key="1">
    <source>
        <dbReference type="ARBA" id="ARBA00023054"/>
    </source>
</evidence>
<dbReference type="HOGENOM" id="CLU_055310_1_0_1"/>
<feature type="region of interest" description="Disordered" evidence="3">
    <location>
        <begin position="1"/>
        <end position="23"/>
    </location>
</feature>
<dbReference type="InterPro" id="IPR009449">
    <property type="entry name" value="Sec2_N"/>
</dbReference>
<protein>
    <recommendedName>
        <fullName evidence="4">GDP/GTP exchange factor Sec2 N-terminal domain-containing protein</fullName>
    </recommendedName>
</protein>
<dbReference type="PANTHER" id="PTHR14430">
    <property type="entry name" value="RABIN3-RELATED"/>
    <property type="match status" value="1"/>
</dbReference>
<feature type="compositionally biased region" description="Polar residues" evidence="3">
    <location>
        <begin position="1"/>
        <end position="11"/>
    </location>
</feature>